<dbReference type="Pfam" id="PF20415">
    <property type="entry name" value="DUF6699"/>
    <property type="match status" value="1"/>
</dbReference>
<feature type="domain" description="DUF6699" evidence="1">
    <location>
        <begin position="250"/>
        <end position="394"/>
    </location>
</feature>
<reference evidence="3" key="1">
    <citation type="submission" date="2024-04" db="EMBL/GenBank/DDBJ databases">
        <authorList>
            <person name="Shaw F."/>
            <person name="Minotto A."/>
        </authorList>
    </citation>
    <scope>NUCLEOTIDE SEQUENCE [LARGE SCALE GENOMIC DNA]</scope>
</reference>
<gene>
    <name evidence="2" type="ORF">GFSPODELE1_LOCUS2403</name>
</gene>
<accession>A0ABP1CW32</accession>
<protein>
    <recommendedName>
        <fullName evidence="1">DUF6699 domain-containing protein</fullName>
    </recommendedName>
</protein>
<dbReference type="InterPro" id="IPR046522">
    <property type="entry name" value="DUF6699"/>
</dbReference>
<name>A0ABP1CW32_9APHY</name>
<keyword evidence="3" id="KW-1185">Reference proteome</keyword>
<proteinExistence type="predicted"/>
<dbReference type="EMBL" id="OZ037954">
    <property type="protein sequence ID" value="CAL1698917.1"/>
    <property type="molecule type" value="Genomic_DNA"/>
</dbReference>
<evidence type="ECO:0000313" key="3">
    <source>
        <dbReference type="Proteomes" id="UP001497453"/>
    </source>
</evidence>
<dbReference type="Proteomes" id="UP001497453">
    <property type="component" value="Chromosome 11"/>
</dbReference>
<sequence>MVSTTRLRVLEEKGPLIAAYYGECYCPDNVVIYPQYVDPTKPWAPPELFTLDHAHNPENLWWVRDRVVPDMKPWQAHGFSPRKGTLTREQMLARKGSRLSPRYWMHKIRKLVIDKRAYKRVEKDWPGLHGTKRVPLPSDWLEYGYWARPAFKHNRPNREIDFVANSTPPSRIIELPKEDVEAMVVSLHEEDWTFNPLNWIPRIEHPMLPKRPDFWPTPHSSQSNLTCRLPSELILNPLLEHRKFGRPPILFDIRRELETILIHGHEGHGWNNTPLGENGCNSYQPATYPGVSTLTVNFLAEDTRLIFDWKFTVIPHHPSLPVMVIDVLNAIKENFDQCLSGDEVETIVGERRHQMWHAFERRCRFFRQPRIGGIKRMDYLGDQYYFRGLEPAPDNEGFVMFFGPP</sequence>
<evidence type="ECO:0000313" key="2">
    <source>
        <dbReference type="EMBL" id="CAL1698917.1"/>
    </source>
</evidence>
<organism evidence="2 3">
    <name type="scientific">Somion occarium</name>
    <dbReference type="NCBI Taxonomy" id="3059160"/>
    <lineage>
        <taxon>Eukaryota</taxon>
        <taxon>Fungi</taxon>
        <taxon>Dikarya</taxon>
        <taxon>Basidiomycota</taxon>
        <taxon>Agaricomycotina</taxon>
        <taxon>Agaricomycetes</taxon>
        <taxon>Polyporales</taxon>
        <taxon>Cerrenaceae</taxon>
        <taxon>Somion</taxon>
    </lineage>
</organism>
<evidence type="ECO:0000259" key="1">
    <source>
        <dbReference type="Pfam" id="PF20415"/>
    </source>
</evidence>